<feature type="transmembrane region" description="Helical" evidence="7">
    <location>
        <begin position="325"/>
        <end position="347"/>
    </location>
</feature>
<gene>
    <name evidence="8" type="ORF">HB662_08805</name>
</gene>
<feature type="transmembrane region" description="Helical" evidence="7">
    <location>
        <begin position="108"/>
        <end position="128"/>
    </location>
</feature>
<feature type="transmembrane region" description="Helical" evidence="7">
    <location>
        <begin position="198"/>
        <end position="217"/>
    </location>
</feature>
<evidence type="ECO:0000256" key="2">
    <source>
        <dbReference type="ARBA" id="ARBA00008821"/>
    </source>
</evidence>
<evidence type="ECO:0000256" key="6">
    <source>
        <dbReference type="ARBA" id="ARBA00023136"/>
    </source>
</evidence>
<name>A0ABX1EXQ9_9PROT</name>
<dbReference type="InterPro" id="IPR006043">
    <property type="entry name" value="NCS2"/>
</dbReference>
<reference evidence="8 9" key="1">
    <citation type="submission" date="2020-03" db="EMBL/GenBank/DDBJ databases">
        <title>Roseomonas selenitidurans sp. nov. isolated from soil.</title>
        <authorList>
            <person name="Liu H."/>
        </authorList>
    </citation>
    <scope>NUCLEOTIDE SEQUENCE [LARGE SCALE GENOMIC DNA]</scope>
    <source>
        <strain evidence="8 9">JCM 15073</strain>
    </source>
</reference>
<comment type="subcellular location">
    <subcellularLocation>
        <location evidence="1">Membrane</location>
        <topology evidence="1">Multi-pass membrane protein</topology>
    </subcellularLocation>
</comment>
<evidence type="ECO:0000256" key="5">
    <source>
        <dbReference type="ARBA" id="ARBA00022989"/>
    </source>
</evidence>
<evidence type="ECO:0000256" key="3">
    <source>
        <dbReference type="ARBA" id="ARBA00022448"/>
    </source>
</evidence>
<feature type="transmembrane region" description="Helical" evidence="7">
    <location>
        <begin position="140"/>
        <end position="161"/>
    </location>
</feature>
<evidence type="ECO:0000256" key="7">
    <source>
        <dbReference type="SAM" id="Phobius"/>
    </source>
</evidence>
<feature type="transmembrane region" description="Helical" evidence="7">
    <location>
        <begin position="385"/>
        <end position="406"/>
    </location>
</feature>
<feature type="transmembrane region" description="Helical" evidence="7">
    <location>
        <begin position="77"/>
        <end position="96"/>
    </location>
</feature>
<dbReference type="Pfam" id="PF00860">
    <property type="entry name" value="Xan_ur_permease"/>
    <property type="match status" value="1"/>
</dbReference>
<dbReference type="RefSeq" id="WP_168049267.1">
    <property type="nucleotide sequence ID" value="NZ_JAATJR010000002.1"/>
</dbReference>
<evidence type="ECO:0000256" key="4">
    <source>
        <dbReference type="ARBA" id="ARBA00022692"/>
    </source>
</evidence>
<dbReference type="EMBL" id="JAAVTX010000002">
    <property type="protein sequence ID" value="NKE44876.1"/>
    <property type="molecule type" value="Genomic_DNA"/>
</dbReference>
<dbReference type="PANTHER" id="PTHR42810">
    <property type="entry name" value="PURINE PERMEASE C1399.01C-RELATED"/>
    <property type="match status" value="1"/>
</dbReference>
<comment type="caution">
    <text evidence="8">The sequence shown here is derived from an EMBL/GenBank/DDBJ whole genome shotgun (WGS) entry which is preliminary data.</text>
</comment>
<dbReference type="Proteomes" id="UP000765160">
    <property type="component" value="Unassembled WGS sequence"/>
</dbReference>
<feature type="transmembrane region" description="Helical" evidence="7">
    <location>
        <begin position="173"/>
        <end position="192"/>
    </location>
</feature>
<evidence type="ECO:0000256" key="1">
    <source>
        <dbReference type="ARBA" id="ARBA00004141"/>
    </source>
</evidence>
<comment type="similarity">
    <text evidence="2">Belongs to the nucleobase:cation symporter-2 (NCS2) (TC 2.A.40) family.</text>
</comment>
<feature type="transmembrane region" description="Helical" evidence="7">
    <location>
        <begin position="412"/>
        <end position="432"/>
    </location>
</feature>
<keyword evidence="9" id="KW-1185">Reference proteome</keyword>
<feature type="transmembrane region" description="Helical" evidence="7">
    <location>
        <begin position="353"/>
        <end position="373"/>
    </location>
</feature>
<keyword evidence="3" id="KW-0813">Transport</keyword>
<accession>A0ABX1EXQ9</accession>
<evidence type="ECO:0000313" key="8">
    <source>
        <dbReference type="EMBL" id="NKE44876.1"/>
    </source>
</evidence>
<sequence length="569" mass="59056">MEDRTTGWPLHSAPPPGVLWPAALQHIGLGSVTLVFPLLVADTAGADAATLSSYLSLAMLALGLATLLQAWGRPVWGGHSIGSGFLLPSVFTAIYLPPTLVAAQMGGLGAVAAMTLAAGVTQVALSFAVKRLRPWLPTELVGLVVLMIGVGLGLLALRLMLGFGPGLDRGTDNLPATAVALATIIGIAVWGGARLRPVAVLAGLVLGFATHVVVTLAEGAPLLPVPVVWQVPTWPLATPTLEWTLLPGFAMGALACLVRVCGDVVACQRANDPDWRRPDYGPMKAGALADGLGTCLAGLLGVPGVNSYTASVGLSIATGVTARRVGFAVGGLWIVLALVPGSAEVVLAVPRGVLGAALFFAAAFITTTGMGIVTQRLMDARRTLVVGAALVIGLSYDAVPQIFSGLPAQMRLLVSSSLVLAMVAALLLVAAFRIGASRQRRFVWRPEEGEAPLRDFARQAGAAWGARAEVVARLEDALEEVAQALPALVAPRGSAEISARFDEYNLDATLRWSGEPLLAADGPALTLETAEDAALAARLATLMLRRAADRVTEAVLPDGRQELRLHYDH</sequence>
<keyword evidence="5 7" id="KW-1133">Transmembrane helix</keyword>
<dbReference type="PANTHER" id="PTHR42810:SF2">
    <property type="entry name" value="PURINE PERMEASE C1399.01C-RELATED"/>
    <property type="match status" value="1"/>
</dbReference>
<evidence type="ECO:0000313" key="9">
    <source>
        <dbReference type="Proteomes" id="UP000765160"/>
    </source>
</evidence>
<keyword evidence="4 7" id="KW-0812">Transmembrane</keyword>
<organism evidence="8 9">
    <name type="scientific">Falsiroseomonas frigidaquae</name>
    <dbReference type="NCBI Taxonomy" id="487318"/>
    <lineage>
        <taxon>Bacteria</taxon>
        <taxon>Pseudomonadati</taxon>
        <taxon>Pseudomonadota</taxon>
        <taxon>Alphaproteobacteria</taxon>
        <taxon>Acetobacterales</taxon>
        <taxon>Roseomonadaceae</taxon>
        <taxon>Falsiroseomonas</taxon>
    </lineage>
</organism>
<keyword evidence="6 7" id="KW-0472">Membrane</keyword>
<proteinExistence type="inferred from homology"/>
<protein>
    <submittedName>
        <fullName evidence="8">Xanthine permease</fullName>
    </submittedName>
</protein>
<feature type="transmembrane region" description="Helical" evidence="7">
    <location>
        <begin position="53"/>
        <end position="71"/>
    </location>
</feature>